<dbReference type="EMBL" id="MHNL01000001">
    <property type="protein sequence ID" value="OGZ46231.1"/>
    <property type="molecule type" value="Genomic_DNA"/>
</dbReference>
<dbReference type="SUPFAM" id="SSF55811">
    <property type="entry name" value="Nudix"/>
    <property type="match status" value="1"/>
</dbReference>
<dbReference type="STRING" id="1802115.A2756_06560"/>
<reference evidence="5 6" key="1">
    <citation type="journal article" date="2016" name="Nat. Commun.">
        <title>Thousands of microbial genomes shed light on interconnected biogeochemical processes in an aquifer system.</title>
        <authorList>
            <person name="Anantharaman K."/>
            <person name="Brown C.T."/>
            <person name="Hug L.A."/>
            <person name="Sharon I."/>
            <person name="Castelle C.J."/>
            <person name="Probst A.J."/>
            <person name="Thomas B.C."/>
            <person name="Singh A."/>
            <person name="Wilkins M.J."/>
            <person name="Karaoz U."/>
            <person name="Brodie E.L."/>
            <person name="Williams K.H."/>
            <person name="Hubbard S.S."/>
            <person name="Banfield J.F."/>
        </authorList>
    </citation>
    <scope>NUCLEOTIDE SEQUENCE [LARGE SCALE GENOMIC DNA]</scope>
</reference>
<comment type="caution">
    <text evidence="5">The sequence shown here is derived from an EMBL/GenBank/DDBJ whole genome shotgun (WGS) entry which is preliminary data.</text>
</comment>
<sequence length="141" mass="16098">MEESNLIADIAQKALIVDRGQVLIVKDSDRKWQLPGGRLHKDEDPERGLKREIAEELGVDIEVFGVFDVGVFTTASSGQDHFLVVYLCRLLGDQEDIVPDPKEVAEMRWVATSAEIMDLQEGAMMWKTYKDILRKYFEGQR</sequence>
<protein>
    <recommendedName>
        <fullName evidence="4">Nudix hydrolase domain-containing protein</fullName>
    </recommendedName>
</protein>
<dbReference type="PANTHER" id="PTHR43046">
    <property type="entry name" value="GDP-MANNOSE MANNOSYL HYDROLASE"/>
    <property type="match status" value="1"/>
</dbReference>
<dbReference type="InterPro" id="IPR020476">
    <property type="entry name" value="Nudix_hydrolase"/>
</dbReference>
<dbReference type="InterPro" id="IPR020084">
    <property type="entry name" value="NUDIX_hydrolase_CS"/>
</dbReference>
<dbReference type="PANTHER" id="PTHR43046:SF14">
    <property type="entry name" value="MUTT_NUDIX FAMILY PROTEIN"/>
    <property type="match status" value="1"/>
</dbReference>
<comment type="cofactor">
    <cofactor evidence="1">
        <name>Mg(2+)</name>
        <dbReference type="ChEBI" id="CHEBI:18420"/>
    </cofactor>
</comment>
<dbReference type="PROSITE" id="PS51462">
    <property type="entry name" value="NUDIX"/>
    <property type="match status" value="1"/>
</dbReference>
<evidence type="ECO:0000256" key="3">
    <source>
        <dbReference type="RuleBase" id="RU003476"/>
    </source>
</evidence>
<dbReference type="Pfam" id="PF00293">
    <property type="entry name" value="NUDIX"/>
    <property type="match status" value="1"/>
</dbReference>
<evidence type="ECO:0000313" key="6">
    <source>
        <dbReference type="Proteomes" id="UP000177785"/>
    </source>
</evidence>
<dbReference type="Gene3D" id="3.90.79.10">
    <property type="entry name" value="Nucleoside Triphosphate Pyrophosphohydrolase"/>
    <property type="match status" value="1"/>
</dbReference>
<dbReference type="InterPro" id="IPR000086">
    <property type="entry name" value="NUDIX_hydrolase_dom"/>
</dbReference>
<evidence type="ECO:0000256" key="2">
    <source>
        <dbReference type="ARBA" id="ARBA00022801"/>
    </source>
</evidence>
<organism evidence="5 6">
    <name type="scientific">Candidatus Ryanbacteria bacterium RIFCSPHIGHO2_01_FULL_48_27</name>
    <dbReference type="NCBI Taxonomy" id="1802115"/>
    <lineage>
        <taxon>Bacteria</taxon>
        <taxon>Candidatus Ryaniibacteriota</taxon>
    </lineage>
</organism>
<keyword evidence="2 3" id="KW-0378">Hydrolase</keyword>
<evidence type="ECO:0000313" key="5">
    <source>
        <dbReference type="EMBL" id="OGZ46231.1"/>
    </source>
</evidence>
<accession>A0A1G2G8L0</accession>
<evidence type="ECO:0000256" key="1">
    <source>
        <dbReference type="ARBA" id="ARBA00001946"/>
    </source>
</evidence>
<dbReference type="AlphaFoldDB" id="A0A1G2G8L0"/>
<name>A0A1G2G8L0_9BACT</name>
<dbReference type="GO" id="GO:0016787">
    <property type="term" value="F:hydrolase activity"/>
    <property type="evidence" value="ECO:0007669"/>
    <property type="project" value="UniProtKB-KW"/>
</dbReference>
<dbReference type="PRINTS" id="PR00502">
    <property type="entry name" value="NUDIXFAMILY"/>
</dbReference>
<dbReference type="InterPro" id="IPR015797">
    <property type="entry name" value="NUDIX_hydrolase-like_dom_sf"/>
</dbReference>
<gene>
    <name evidence="5" type="ORF">A2756_06560</name>
</gene>
<comment type="similarity">
    <text evidence="3">Belongs to the Nudix hydrolase family.</text>
</comment>
<feature type="domain" description="Nudix hydrolase" evidence="4">
    <location>
        <begin position="1"/>
        <end position="138"/>
    </location>
</feature>
<dbReference type="PROSITE" id="PS00893">
    <property type="entry name" value="NUDIX_BOX"/>
    <property type="match status" value="1"/>
</dbReference>
<proteinExistence type="inferred from homology"/>
<evidence type="ECO:0000259" key="4">
    <source>
        <dbReference type="PROSITE" id="PS51462"/>
    </source>
</evidence>
<dbReference type="Proteomes" id="UP000177785">
    <property type="component" value="Unassembled WGS sequence"/>
</dbReference>